<keyword evidence="1" id="KW-0067">ATP-binding</keyword>
<organism evidence="3 4">
    <name type="scientific">Brachybacterium tyrofermentans</name>
    <dbReference type="NCBI Taxonomy" id="47848"/>
    <lineage>
        <taxon>Bacteria</taxon>
        <taxon>Bacillati</taxon>
        <taxon>Actinomycetota</taxon>
        <taxon>Actinomycetes</taxon>
        <taxon>Micrococcales</taxon>
        <taxon>Dermabacteraceae</taxon>
        <taxon>Brachybacterium</taxon>
    </lineage>
</organism>
<dbReference type="Pfam" id="PF01580">
    <property type="entry name" value="FtsK_SpoIIIE"/>
    <property type="match status" value="1"/>
</dbReference>
<reference evidence="4" key="1">
    <citation type="journal article" date="2019" name="Int. J. Syst. Evol. Microbiol.">
        <title>The Global Catalogue of Microorganisms (GCM) 10K type strain sequencing project: providing services to taxonomists for standard genome sequencing and annotation.</title>
        <authorList>
            <consortium name="The Broad Institute Genomics Platform"/>
            <consortium name="The Broad Institute Genome Sequencing Center for Infectious Disease"/>
            <person name="Wu L."/>
            <person name="Ma J."/>
        </authorList>
    </citation>
    <scope>NUCLEOTIDE SEQUENCE [LARGE SCALE GENOMIC DNA]</scope>
    <source>
        <strain evidence="4">CGMCC 1.16455</strain>
    </source>
</reference>
<dbReference type="EMBL" id="JBHSLN010000075">
    <property type="protein sequence ID" value="MFC5298589.1"/>
    <property type="molecule type" value="Genomic_DNA"/>
</dbReference>
<protein>
    <submittedName>
        <fullName evidence="3">FtsK/SpoIIIE domain-containing protein</fullName>
    </submittedName>
</protein>
<keyword evidence="1" id="KW-0547">Nucleotide-binding</keyword>
<dbReference type="RefSeq" id="WP_319021718.1">
    <property type="nucleotide sequence ID" value="NZ_BAAAIR010000041.1"/>
</dbReference>
<evidence type="ECO:0000259" key="2">
    <source>
        <dbReference type="PROSITE" id="PS50901"/>
    </source>
</evidence>
<dbReference type="PROSITE" id="PS50901">
    <property type="entry name" value="FTSK"/>
    <property type="match status" value="1"/>
</dbReference>
<evidence type="ECO:0000313" key="3">
    <source>
        <dbReference type="EMBL" id="MFC5298589.1"/>
    </source>
</evidence>
<dbReference type="InterPro" id="IPR002543">
    <property type="entry name" value="FtsK_dom"/>
</dbReference>
<sequence length="73" mass="7757">MITGAPQSGRTTLLRTIGASLALSSTPAEVAIYGLDLSGSGLRRLEAFPHVGGVATRGDETRITRLIEEREVY</sequence>
<dbReference type="GeneID" id="303297745"/>
<gene>
    <name evidence="3" type="ORF">ACFPK8_13820</name>
</gene>
<proteinExistence type="predicted"/>
<evidence type="ECO:0000256" key="1">
    <source>
        <dbReference type="PROSITE-ProRule" id="PRU00289"/>
    </source>
</evidence>
<accession>A0ABW0FKB0</accession>
<name>A0ABW0FKB0_9MICO</name>
<feature type="domain" description="FtsK" evidence="2">
    <location>
        <begin position="1"/>
        <end position="73"/>
    </location>
</feature>
<feature type="binding site" evidence="1">
    <location>
        <begin position="4"/>
        <end position="11"/>
    </location>
    <ligand>
        <name>ATP</name>
        <dbReference type="ChEBI" id="CHEBI:30616"/>
    </ligand>
</feature>
<keyword evidence="4" id="KW-1185">Reference proteome</keyword>
<dbReference type="Proteomes" id="UP001595937">
    <property type="component" value="Unassembled WGS sequence"/>
</dbReference>
<comment type="caution">
    <text evidence="3">The sequence shown here is derived from an EMBL/GenBank/DDBJ whole genome shotgun (WGS) entry which is preliminary data.</text>
</comment>
<evidence type="ECO:0000313" key="4">
    <source>
        <dbReference type="Proteomes" id="UP001595937"/>
    </source>
</evidence>
<dbReference type="Gene3D" id="3.40.50.300">
    <property type="entry name" value="P-loop containing nucleotide triphosphate hydrolases"/>
    <property type="match status" value="1"/>
</dbReference>
<dbReference type="InterPro" id="IPR027417">
    <property type="entry name" value="P-loop_NTPase"/>
</dbReference>